<name>A0A402D994_MICAE</name>
<reference evidence="3" key="1">
    <citation type="submission" date="2018-12" db="EMBL/GenBank/DDBJ databases">
        <title>Genome sequence of Microcystis aeruginosa NIES-4285.</title>
        <authorList>
            <person name="Tanabe Y."/>
        </authorList>
    </citation>
    <scope>NUCLEOTIDE SEQUENCE [LARGE SCALE GENOMIC DNA]</scope>
    <source>
        <strain evidence="3">NIES-4285</strain>
    </source>
</reference>
<evidence type="ECO:0000313" key="2">
    <source>
        <dbReference type="EMBL" id="GCE58750.1"/>
    </source>
</evidence>
<comment type="caution">
    <text evidence="2">The sequence shown here is derived from an EMBL/GenBank/DDBJ whole genome shotgun (WGS) entry which is preliminary data.</text>
</comment>
<evidence type="ECO:0000256" key="1">
    <source>
        <dbReference type="SAM" id="Coils"/>
    </source>
</evidence>
<feature type="coiled-coil region" evidence="1">
    <location>
        <begin position="3"/>
        <end position="30"/>
    </location>
</feature>
<sequence>MTIKRAKELVQNAEMEEIDAKEREKRAELNF</sequence>
<dbReference type="EMBL" id="BIFY01000007">
    <property type="protein sequence ID" value="GCE58750.1"/>
    <property type="molecule type" value="Genomic_DNA"/>
</dbReference>
<protein>
    <submittedName>
        <fullName evidence="2">Uncharacterized protein</fullName>
    </submittedName>
</protein>
<accession>A0A402D994</accession>
<dbReference type="AlphaFoldDB" id="A0A402D994"/>
<keyword evidence="1" id="KW-0175">Coiled coil</keyword>
<organism evidence="2 3">
    <name type="scientific">Microcystis aeruginosa NIES-4285</name>
    <dbReference type="NCBI Taxonomy" id="2497681"/>
    <lineage>
        <taxon>Bacteria</taxon>
        <taxon>Bacillati</taxon>
        <taxon>Cyanobacteriota</taxon>
        <taxon>Cyanophyceae</taxon>
        <taxon>Oscillatoriophycideae</taxon>
        <taxon>Chroococcales</taxon>
        <taxon>Microcystaceae</taxon>
        <taxon>Microcystis</taxon>
    </lineage>
</organism>
<gene>
    <name evidence="2" type="ORF">MiAbB_00660</name>
</gene>
<evidence type="ECO:0000313" key="3">
    <source>
        <dbReference type="Proteomes" id="UP000289660"/>
    </source>
</evidence>
<dbReference type="Proteomes" id="UP000289660">
    <property type="component" value="Unassembled WGS sequence"/>
</dbReference>
<proteinExistence type="predicted"/>